<feature type="compositionally biased region" description="Low complexity" evidence="1">
    <location>
        <begin position="533"/>
        <end position="548"/>
    </location>
</feature>
<feature type="compositionally biased region" description="Basic and acidic residues" evidence="1">
    <location>
        <begin position="52"/>
        <end position="64"/>
    </location>
</feature>
<dbReference type="GeneID" id="30997788"/>
<feature type="compositionally biased region" description="Polar residues" evidence="1">
    <location>
        <begin position="696"/>
        <end position="710"/>
    </location>
</feature>
<reference evidence="3" key="1">
    <citation type="submission" date="2016-05" db="EMBL/GenBank/DDBJ databases">
        <title>Comparative genomics of biotechnologically important yeasts.</title>
        <authorList>
            <consortium name="DOE Joint Genome Institute"/>
            <person name="Riley R."/>
            <person name="Haridas S."/>
            <person name="Wolfe K.H."/>
            <person name="Lopes M.R."/>
            <person name="Hittinger C.T."/>
            <person name="Goker M."/>
            <person name="Salamov A."/>
            <person name="Wisecaver J."/>
            <person name="Long T.M."/>
            <person name="Aerts A.L."/>
            <person name="Barry K."/>
            <person name="Choi C."/>
            <person name="Clum A."/>
            <person name="Coughlan A.Y."/>
            <person name="Deshpande S."/>
            <person name="Douglass A.P."/>
            <person name="Hanson S.J."/>
            <person name="Klenk H.-P."/>
            <person name="Labutti K."/>
            <person name="Lapidus A."/>
            <person name="Lindquist E."/>
            <person name="Lipzen A."/>
            <person name="Meier-Kolthoff J.P."/>
            <person name="Ohm R.A."/>
            <person name="Otillar R.P."/>
            <person name="Pangilinan J."/>
            <person name="Peng Y."/>
            <person name="Rokas A."/>
            <person name="Rosa C.A."/>
            <person name="Scheuner C."/>
            <person name="Sibirny A.A."/>
            <person name="Slot J.C."/>
            <person name="Stielow J.B."/>
            <person name="Sun H."/>
            <person name="Kurtzman C.P."/>
            <person name="Blackwell M."/>
            <person name="Grigoriev I.V."/>
            <person name="Jeffries T.W."/>
        </authorList>
    </citation>
    <scope>NUCLEOTIDE SEQUENCE [LARGE SCALE GENOMIC DNA]</scope>
    <source>
        <strain evidence="3">NRRL Y-1933</strain>
    </source>
</reference>
<keyword evidence="3" id="KW-1185">Reference proteome</keyword>
<name>A0A1E4RPM6_9ASCO</name>
<feature type="compositionally biased region" description="Polar residues" evidence="1">
    <location>
        <begin position="638"/>
        <end position="653"/>
    </location>
</feature>
<dbReference type="Proteomes" id="UP000095085">
    <property type="component" value="Unassembled WGS sequence"/>
</dbReference>
<accession>A0A1E4RPM6</accession>
<organism evidence="2 3">
    <name type="scientific">Hyphopichia burtonii NRRL Y-1933</name>
    <dbReference type="NCBI Taxonomy" id="984485"/>
    <lineage>
        <taxon>Eukaryota</taxon>
        <taxon>Fungi</taxon>
        <taxon>Dikarya</taxon>
        <taxon>Ascomycota</taxon>
        <taxon>Saccharomycotina</taxon>
        <taxon>Pichiomycetes</taxon>
        <taxon>Debaryomycetaceae</taxon>
        <taxon>Hyphopichia</taxon>
    </lineage>
</organism>
<feature type="compositionally biased region" description="Low complexity" evidence="1">
    <location>
        <begin position="559"/>
        <end position="579"/>
    </location>
</feature>
<feature type="compositionally biased region" description="Polar residues" evidence="1">
    <location>
        <begin position="433"/>
        <end position="459"/>
    </location>
</feature>
<feature type="compositionally biased region" description="Polar residues" evidence="1">
    <location>
        <begin position="598"/>
        <end position="621"/>
    </location>
</feature>
<feature type="region of interest" description="Disordered" evidence="1">
    <location>
        <begin position="1"/>
        <end position="64"/>
    </location>
</feature>
<feature type="compositionally biased region" description="Polar residues" evidence="1">
    <location>
        <begin position="478"/>
        <end position="488"/>
    </location>
</feature>
<dbReference type="AlphaFoldDB" id="A0A1E4RPM6"/>
<proteinExistence type="predicted"/>
<dbReference type="RefSeq" id="XP_020078243.1">
    <property type="nucleotide sequence ID" value="XM_020223239.1"/>
</dbReference>
<feature type="region of interest" description="Disordered" evidence="1">
    <location>
        <begin position="933"/>
        <end position="966"/>
    </location>
</feature>
<dbReference type="OrthoDB" id="10251809at2759"/>
<feature type="compositionally biased region" description="Pro residues" evidence="1">
    <location>
        <begin position="669"/>
        <end position="680"/>
    </location>
</feature>
<protein>
    <submittedName>
        <fullName evidence="2">Uncharacterized protein</fullName>
    </submittedName>
</protein>
<feature type="compositionally biased region" description="Polar residues" evidence="1">
    <location>
        <begin position="939"/>
        <end position="966"/>
    </location>
</feature>
<feature type="compositionally biased region" description="Acidic residues" evidence="1">
    <location>
        <begin position="1"/>
        <end position="11"/>
    </location>
</feature>
<evidence type="ECO:0000256" key="1">
    <source>
        <dbReference type="SAM" id="MobiDB-lite"/>
    </source>
</evidence>
<evidence type="ECO:0000313" key="2">
    <source>
        <dbReference type="EMBL" id="ODV69176.1"/>
    </source>
</evidence>
<gene>
    <name evidence="2" type="ORF">HYPBUDRAFT_239175</name>
</gene>
<evidence type="ECO:0000313" key="3">
    <source>
        <dbReference type="Proteomes" id="UP000095085"/>
    </source>
</evidence>
<dbReference type="EMBL" id="KV454539">
    <property type="protein sequence ID" value="ODV69176.1"/>
    <property type="molecule type" value="Genomic_DNA"/>
</dbReference>
<feature type="region of interest" description="Disordered" evidence="1">
    <location>
        <begin position="149"/>
        <end position="169"/>
    </location>
</feature>
<dbReference type="STRING" id="984485.A0A1E4RPM6"/>
<feature type="compositionally biased region" description="Polar residues" evidence="1">
    <location>
        <begin position="580"/>
        <end position="589"/>
    </location>
</feature>
<feature type="compositionally biased region" description="Polar residues" evidence="1">
    <location>
        <begin position="149"/>
        <end position="164"/>
    </location>
</feature>
<sequence>MADLIPDEEYFAGDNSAVPSDSMGSLDAASKEGAKAGYNKLRRNSQFFRANPNEESKDPKDNAKDQLKAGYTNGIKKAQSHHIFKLDPDSSKEHEFLEENQKGWIHGLHTPHVVFKYESNKVGKDSFIQDKSRDERMFVPKASFEEASNGSIQTGLTSDSSGSMDQADHDDVTSSVFNNESTTSSFSGYYSLPSNAINFPPSVRATINLNASPDLGHICYQNHHDINDWTFTFGGLFTNQLINFKLLGLPKDVDPDRISIEFNCELPPHVDREMIASPYLIQNNSLYLLNSIRSTISFLEPTFNFGETPTSINAMMSSQISYRHIFFYGGFSIDTLSTYYDPTINRWIVKKTINMNEDGYILDVSTFRFTKISLKPKEGQPKIDLGRIGASVTSNIYHREESNADLPDRIPSPPIFSEGVDLKPKHSNHAYHSPQTPGSPLTIKQTNLNAKSSSQTQLNAPIPSKSVRADGLKLPSSPAKQKSISSMATRVDHSSNASNNSESNNSNMNPSSLASSASSFLIKGTNKVVRSGTNLSNNSASTNATSNSRVPPVLANLKNSPSNSSSSSASSSPSSGPGSKMSNVLSKSSRIFHRNHQRQPSSNNRGQNKTNDANKETNNVTPHPLKNTYSKDMKQRRSNSNSSHHMQQPTSAIANEAPISRSGSSTRNNPPPPPPAPPAVPNSSNTYHKSRLSGDSPLSDNYSKNDNLPNETLDFKPLLGPKPFYANQQYAPTALRTNHLNSGGSHSANTSVVNSPTALNASVSAVGDPTSIHLNDTANHEIPNEQSSFAESNESNLRNPLFGESIQRNGIQCISVFVFGGFTCHLDPKDPHAKVFKASSDLLKIELIIQEDSINSLFFEDAIVYLIGNEETCKSRELLVQNGASKTENEFFWPSLRGYFASAIIDFNSNLERNCQLFNGKLNELNAFDNGSGHHDSTENSTLRAESGSFSDNFSTSDQSNSKSSFVSGIGLSGSITRPRTHGNFFDGKALFVQGGVDDKGIPKSDFNVFSFDNGKWYSFQTYMFNYFDNHIQPYEDDDGTSFSCDREVADPKLVEAELRACHHSSLFYQNEENDYLIFLGGFYNDYLRFFDKEPYTSDKYDVSRLSKLQFQTNNPTLSRIAILNLKTQTWRFMKYFCDMKHFFKEKELYKVHNNPSWINARISNYGGAISLNGKMVTLCHGLVKVVPEKREDYDRLQQEFSYGPIMWGAHVHFTFPSL</sequence>
<feature type="region of interest" description="Disordered" evidence="1">
    <location>
        <begin position="532"/>
        <end position="715"/>
    </location>
</feature>
<feature type="compositionally biased region" description="Low complexity" evidence="1">
    <location>
        <begin position="494"/>
        <end position="514"/>
    </location>
</feature>
<feature type="region of interest" description="Disordered" evidence="1">
    <location>
        <begin position="400"/>
        <end position="514"/>
    </location>
</feature>